<dbReference type="Pfam" id="PF05960">
    <property type="entry name" value="DUF885"/>
    <property type="match status" value="1"/>
</dbReference>
<protein>
    <submittedName>
        <fullName evidence="2">DUF885 family protein</fullName>
    </submittedName>
</protein>
<evidence type="ECO:0000313" key="3">
    <source>
        <dbReference type="Proteomes" id="UP001626537"/>
    </source>
</evidence>
<dbReference type="Proteomes" id="UP001626537">
    <property type="component" value="Chromosome"/>
</dbReference>
<organism evidence="2 3">
    <name type="scientific">Congregibacter variabilis</name>
    <dbReference type="NCBI Taxonomy" id="3081200"/>
    <lineage>
        <taxon>Bacteria</taxon>
        <taxon>Pseudomonadati</taxon>
        <taxon>Pseudomonadota</taxon>
        <taxon>Gammaproteobacteria</taxon>
        <taxon>Cellvibrionales</taxon>
        <taxon>Halieaceae</taxon>
        <taxon>Congregibacter</taxon>
    </lineage>
</organism>
<sequence length="587" mass="66245">MRMIPVVLGLVLLAACSAGNVQTPTAVTSADAQLKALYEREWEWRQNELGKQRDDSGAWVKKASLADVSASAQQQRLAYWEAALEELNTIPVAELSDEEAINAAVFRQIIETLANNARYRTYEAPLNSDTFFWAGLHPQNGGFADAESYRRYLGRLRDLPRFFEQHSANMRAGMARGYTVPAVSLKGREESIEAYLLPGSDNPFWIPFDAFPAMLDDRQRERLQAEAREVIATQVVPAYTQLLEFMRQEYLPGARKTLAARDLPDGEAFYQSQIRGFTTLDLTAEQIHNTGLAEVQRLRAEMELILAELEYDGDMARFFHFLRTDPQFYAKTPDELMGYSAYVAKRMDGKLAEVLGFLPRRRFAINPVPPAIAPIYTGGRGGLNACLMNTYNLPARPLYTLPALTLHECAPGHALQAAISLEAPGEIPEFRAQNYFSGYGEGWGLYTEWLGGQIGIYRTPYERFGQLTYEMWRACRLVIDTGVHQFGWSREQAIAYLRDNAAMSEHEITTEVDRYISWPAQALAYKLGEMLIREKRLRAEAVLGTDFDQRYFHDTILGLRSVPLTVLASELDAWIDAGGPNPFPDMQ</sequence>
<dbReference type="PANTHER" id="PTHR33361">
    <property type="entry name" value="GLR0591 PROTEIN"/>
    <property type="match status" value="1"/>
</dbReference>
<feature type="signal peptide" evidence="1">
    <location>
        <begin position="1"/>
        <end position="20"/>
    </location>
</feature>
<keyword evidence="3" id="KW-1185">Reference proteome</keyword>
<dbReference type="InterPro" id="IPR010281">
    <property type="entry name" value="DUF885"/>
</dbReference>
<proteinExistence type="predicted"/>
<dbReference type="EMBL" id="CP136864">
    <property type="protein sequence ID" value="WOJ92110.1"/>
    <property type="molecule type" value="Genomic_DNA"/>
</dbReference>
<keyword evidence="1" id="KW-0732">Signal</keyword>
<gene>
    <name evidence="2" type="ORF">R0135_09955</name>
</gene>
<feature type="chain" id="PRO_5047235323" evidence="1">
    <location>
        <begin position="21"/>
        <end position="587"/>
    </location>
</feature>
<evidence type="ECO:0000256" key="1">
    <source>
        <dbReference type="SAM" id="SignalP"/>
    </source>
</evidence>
<dbReference type="RefSeq" id="WP_407346688.1">
    <property type="nucleotide sequence ID" value="NZ_CP136864.1"/>
</dbReference>
<reference evidence="2 3" key="1">
    <citation type="submission" date="2023-10" db="EMBL/GenBank/DDBJ databases">
        <title>Two novel species belonging to the OM43/NOR5 clade.</title>
        <authorList>
            <person name="Park M."/>
        </authorList>
    </citation>
    <scope>NUCLEOTIDE SEQUENCE [LARGE SCALE GENOMIC DNA]</scope>
    <source>
        <strain evidence="2 3">IMCC43200</strain>
    </source>
</reference>
<accession>A0ABZ0HYY7</accession>
<evidence type="ECO:0000313" key="2">
    <source>
        <dbReference type="EMBL" id="WOJ92110.1"/>
    </source>
</evidence>
<name>A0ABZ0HYY7_9GAMM</name>
<dbReference type="PANTHER" id="PTHR33361:SF2">
    <property type="entry name" value="DUF885 DOMAIN-CONTAINING PROTEIN"/>
    <property type="match status" value="1"/>
</dbReference>
<dbReference type="PROSITE" id="PS51257">
    <property type="entry name" value="PROKAR_LIPOPROTEIN"/>
    <property type="match status" value="1"/>
</dbReference>